<comment type="caution">
    <text evidence="2">The sequence shown here is derived from an EMBL/GenBank/DDBJ whole genome shotgun (WGS) entry which is preliminary data.</text>
</comment>
<proteinExistence type="predicted"/>
<accession>A0A8H3EY41</accession>
<organism evidence="2 3">
    <name type="scientific">Heterodermia speciosa</name>
    <dbReference type="NCBI Taxonomy" id="116794"/>
    <lineage>
        <taxon>Eukaryota</taxon>
        <taxon>Fungi</taxon>
        <taxon>Dikarya</taxon>
        <taxon>Ascomycota</taxon>
        <taxon>Pezizomycotina</taxon>
        <taxon>Lecanoromycetes</taxon>
        <taxon>OSLEUM clade</taxon>
        <taxon>Lecanoromycetidae</taxon>
        <taxon>Caliciales</taxon>
        <taxon>Physciaceae</taxon>
        <taxon>Heterodermia</taxon>
    </lineage>
</organism>
<evidence type="ECO:0000256" key="1">
    <source>
        <dbReference type="SAM" id="Phobius"/>
    </source>
</evidence>
<evidence type="ECO:0000313" key="2">
    <source>
        <dbReference type="EMBL" id="CAF9913755.1"/>
    </source>
</evidence>
<name>A0A8H3EY41_9LECA</name>
<sequence length="61" mass="6381">MNGPQTIVTILICILVVSVIFYKLFNSTLTWSALRINAQKRDAEAANAPAPDPAPAAAAAA</sequence>
<dbReference type="Proteomes" id="UP000664521">
    <property type="component" value="Unassembled WGS sequence"/>
</dbReference>
<keyword evidence="1" id="KW-0472">Membrane</keyword>
<reference evidence="2" key="1">
    <citation type="submission" date="2021-03" db="EMBL/GenBank/DDBJ databases">
        <authorList>
            <person name="Tagirdzhanova G."/>
        </authorList>
    </citation>
    <scope>NUCLEOTIDE SEQUENCE</scope>
</reference>
<keyword evidence="3" id="KW-1185">Reference proteome</keyword>
<dbReference type="AlphaFoldDB" id="A0A8H3EY41"/>
<gene>
    <name evidence="2" type="ORF">HETSPECPRED_001651</name>
</gene>
<protein>
    <submittedName>
        <fullName evidence="2">Uncharacterized protein</fullName>
    </submittedName>
</protein>
<dbReference type="EMBL" id="CAJPDS010000013">
    <property type="protein sequence ID" value="CAF9913755.1"/>
    <property type="molecule type" value="Genomic_DNA"/>
</dbReference>
<keyword evidence="1" id="KW-1133">Transmembrane helix</keyword>
<feature type="transmembrane region" description="Helical" evidence="1">
    <location>
        <begin position="6"/>
        <end position="25"/>
    </location>
</feature>
<keyword evidence="1" id="KW-0812">Transmembrane</keyword>
<evidence type="ECO:0000313" key="3">
    <source>
        <dbReference type="Proteomes" id="UP000664521"/>
    </source>
</evidence>